<organism evidence="1">
    <name type="scientific">marine metagenome</name>
    <dbReference type="NCBI Taxonomy" id="408172"/>
    <lineage>
        <taxon>unclassified sequences</taxon>
        <taxon>metagenomes</taxon>
        <taxon>ecological metagenomes</taxon>
    </lineage>
</organism>
<dbReference type="GO" id="GO:0043165">
    <property type="term" value="P:Gram-negative-bacterium-type cell outer membrane assembly"/>
    <property type="evidence" value="ECO:0007669"/>
    <property type="project" value="InterPro"/>
</dbReference>
<evidence type="ECO:0000313" key="1">
    <source>
        <dbReference type="EMBL" id="SVD12694.1"/>
    </source>
</evidence>
<evidence type="ECO:0008006" key="2">
    <source>
        <dbReference type="Google" id="ProtNLM"/>
    </source>
</evidence>
<gene>
    <name evidence="1" type="ORF">METZ01_LOCUS365548</name>
</gene>
<dbReference type="Pfam" id="PF04390">
    <property type="entry name" value="LptE"/>
    <property type="match status" value="1"/>
</dbReference>
<dbReference type="InterPro" id="IPR007485">
    <property type="entry name" value="LPS_assembly_LptE"/>
</dbReference>
<accession>A0A382SRY8</accession>
<dbReference type="GO" id="GO:0019867">
    <property type="term" value="C:outer membrane"/>
    <property type="evidence" value="ECO:0007669"/>
    <property type="project" value="InterPro"/>
</dbReference>
<sequence>VNATKWLGLTLIIALTGCVGYTAGPTNGAIAGARTVGVSFFRNETLEPRLVVAVNRALKRNLQQDGTFELETNGNADLLVTGELTDFLRGGVSYTPGDILTVQDYNLQLTATITVTDRVTGEVIIQREITGSSIVRVGNNLSAGQRQAVPLIADQLARQATDLIVDGDWPEAPAAP</sequence>
<dbReference type="EMBL" id="UINC01131156">
    <property type="protein sequence ID" value="SVD12694.1"/>
    <property type="molecule type" value="Genomic_DNA"/>
</dbReference>
<name>A0A382SRY8_9ZZZZ</name>
<feature type="non-terminal residue" evidence="1">
    <location>
        <position position="1"/>
    </location>
</feature>
<dbReference type="AlphaFoldDB" id="A0A382SRY8"/>
<protein>
    <recommendedName>
        <fullName evidence="2">FlgO domain-containing protein</fullName>
    </recommendedName>
</protein>
<reference evidence="1" key="1">
    <citation type="submission" date="2018-05" db="EMBL/GenBank/DDBJ databases">
        <authorList>
            <person name="Lanie J.A."/>
            <person name="Ng W.-L."/>
            <person name="Kazmierczak K.M."/>
            <person name="Andrzejewski T.M."/>
            <person name="Davidsen T.M."/>
            <person name="Wayne K.J."/>
            <person name="Tettelin H."/>
            <person name="Glass J.I."/>
            <person name="Rusch D."/>
            <person name="Podicherti R."/>
            <person name="Tsui H.-C.T."/>
            <person name="Winkler M.E."/>
        </authorList>
    </citation>
    <scope>NUCLEOTIDE SEQUENCE</scope>
</reference>
<proteinExistence type="predicted"/>